<organism evidence="3">
    <name type="scientific">freshwater metagenome</name>
    <dbReference type="NCBI Taxonomy" id="449393"/>
    <lineage>
        <taxon>unclassified sequences</taxon>
        <taxon>metagenomes</taxon>
        <taxon>ecological metagenomes</taxon>
    </lineage>
</organism>
<evidence type="ECO:0000256" key="1">
    <source>
        <dbReference type="ARBA" id="ARBA00006484"/>
    </source>
</evidence>
<dbReference type="InterPro" id="IPR020904">
    <property type="entry name" value="Sc_DH/Rdtase_CS"/>
</dbReference>
<accession>A0A6J7C2C0</accession>
<dbReference type="FunFam" id="3.40.50.720:FF:000084">
    <property type="entry name" value="Short-chain dehydrogenase reductase"/>
    <property type="match status" value="1"/>
</dbReference>
<evidence type="ECO:0000313" key="3">
    <source>
        <dbReference type="EMBL" id="CAB4852227.1"/>
    </source>
</evidence>
<dbReference type="InterPro" id="IPR002347">
    <property type="entry name" value="SDR_fam"/>
</dbReference>
<proteinExistence type="inferred from homology"/>
<dbReference type="PRINTS" id="PR00080">
    <property type="entry name" value="SDRFAMILY"/>
</dbReference>
<protein>
    <submittedName>
        <fullName evidence="3">Unannotated protein</fullName>
    </submittedName>
</protein>
<keyword evidence="2" id="KW-0560">Oxidoreductase</keyword>
<dbReference type="PROSITE" id="PS00061">
    <property type="entry name" value="ADH_SHORT"/>
    <property type="match status" value="1"/>
</dbReference>
<sequence length="247" mass="25612">MTRHDATIAIITGGSRGLGAAQVRRLHHEGARVVIADVLDDAGTALAASLGAGVLYCHLDVAKSEQWAAAITLAETSFGPVTALSNNAGILSFFGLDTCTEAEYRRVIDVNQMGPFLGMKAVLPSMRRAGRGSIVNVSSTAGMQGYEQLMAYVASKWAVRGMTKAAALELSREGIRVNSVHPGAFDTPMTSGMDDGGAASAAIPLKRFGHPEEVAALVAYLLSDESSYTTGAEHVIDGGVTAGAFNG</sequence>
<dbReference type="PRINTS" id="PR00081">
    <property type="entry name" value="GDHRDH"/>
</dbReference>
<dbReference type="GO" id="GO:0016491">
    <property type="term" value="F:oxidoreductase activity"/>
    <property type="evidence" value="ECO:0007669"/>
    <property type="project" value="UniProtKB-KW"/>
</dbReference>
<evidence type="ECO:0000256" key="2">
    <source>
        <dbReference type="ARBA" id="ARBA00023002"/>
    </source>
</evidence>
<dbReference type="PANTHER" id="PTHR24321:SF8">
    <property type="entry name" value="ESTRADIOL 17-BETA-DEHYDROGENASE 8-RELATED"/>
    <property type="match status" value="1"/>
</dbReference>
<dbReference type="InterPro" id="IPR036291">
    <property type="entry name" value="NAD(P)-bd_dom_sf"/>
</dbReference>
<dbReference type="Pfam" id="PF13561">
    <property type="entry name" value="adh_short_C2"/>
    <property type="match status" value="1"/>
</dbReference>
<dbReference type="PANTHER" id="PTHR24321">
    <property type="entry name" value="DEHYDROGENASES, SHORT CHAIN"/>
    <property type="match status" value="1"/>
</dbReference>
<reference evidence="3" key="1">
    <citation type="submission" date="2020-05" db="EMBL/GenBank/DDBJ databases">
        <authorList>
            <person name="Chiriac C."/>
            <person name="Salcher M."/>
            <person name="Ghai R."/>
            <person name="Kavagutti S V."/>
        </authorList>
    </citation>
    <scope>NUCLEOTIDE SEQUENCE</scope>
</reference>
<dbReference type="AlphaFoldDB" id="A0A6J7C2C0"/>
<dbReference type="SUPFAM" id="SSF51735">
    <property type="entry name" value="NAD(P)-binding Rossmann-fold domains"/>
    <property type="match status" value="1"/>
</dbReference>
<name>A0A6J7C2C0_9ZZZZ</name>
<comment type="similarity">
    <text evidence="1">Belongs to the short-chain dehydrogenases/reductases (SDR) family.</text>
</comment>
<dbReference type="Gene3D" id="3.40.50.720">
    <property type="entry name" value="NAD(P)-binding Rossmann-like Domain"/>
    <property type="match status" value="1"/>
</dbReference>
<gene>
    <name evidence="3" type="ORF">UFOPK3268_01563</name>
</gene>
<dbReference type="NCBIfam" id="NF005559">
    <property type="entry name" value="PRK07231.1"/>
    <property type="match status" value="1"/>
</dbReference>
<dbReference type="EMBL" id="CAFBIZ010000244">
    <property type="protein sequence ID" value="CAB4852227.1"/>
    <property type="molecule type" value="Genomic_DNA"/>
</dbReference>